<dbReference type="EMBL" id="CAJOBI010321320">
    <property type="protein sequence ID" value="CAF5185623.1"/>
    <property type="molecule type" value="Genomic_DNA"/>
</dbReference>
<gene>
    <name evidence="1" type="ORF">SMN809_LOCUS70369</name>
</gene>
<protein>
    <submittedName>
        <fullName evidence="1">Uncharacterized protein</fullName>
    </submittedName>
</protein>
<feature type="non-terminal residue" evidence="1">
    <location>
        <position position="1"/>
    </location>
</feature>
<organism evidence="1 2">
    <name type="scientific">Rotaria magnacalcarata</name>
    <dbReference type="NCBI Taxonomy" id="392030"/>
    <lineage>
        <taxon>Eukaryota</taxon>
        <taxon>Metazoa</taxon>
        <taxon>Spiralia</taxon>
        <taxon>Gnathifera</taxon>
        <taxon>Rotifera</taxon>
        <taxon>Eurotatoria</taxon>
        <taxon>Bdelloidea</taxon>
        <taxon>Philodinida</taxon>
        <taxon>Philodinidae</taxon>
        <taxon>Rotaria</taxon>
    </lineage>
</organism>
<name>A0A8S3HPU8_9BILA</name>
<comment type="caution">
    <text evidence="1">The sequence shown here is derived from an EMBL/GenBank/DDBJ whole genome shotgun (WGS) entry which is preliminary data.</text>
</comment>
<accession>A0A8S3HPU8</accession>
<dbReference type="AlphaFoldDB" id="A0A8S3HPU8"/>
<sequence length="93" mass="10024">GRINACLVNPDFPFTYAFGGQSQGLQIWDCSENSDVRTRFGTRAKFEMVEVAEEPAAAAAVSKPVVSSFPTTAPTVTSAVLKAQRKKSSKKNK</sequence>
<dbReference type="Proteomes" id="UP000676336">
    <property type="component" value="Unassembled WGS sequence"/>
</dbReference>
<reference evidence="1" key="1">
    <citation type="submission" date="2021-02" db="EMBL/GenBank/DDBJ databases">
        <authorList>
            <person name="Nowell W R."/>
        </authorList>
    </citation>
    <scope>NUCLEOTIDE SEQUENCE</scope>
</reference>
<evidence type="ECO:0000313" key="2">
    <source>
        <dbReference type="Proteomes" id="UP000676336"/>
    </source>
</evidence>
<evidence type="ECO:0000313" key="1">
    <source>
        <dbReference type="EMBL" id="CAF5185623.1"/>
    </source>
</evidence>
<proteinExistence type="predicted"/>